<organism evidence="4 5">
    <name type="scientific">Rhizophagus clarus</name>
    <dbReference type="NCBI Taxonomy" id="94130"/>
    <lineage>
        <taxon>Eukaryota</taxon>
        <taxon>Fungi</taxon>
        <taxon>Fungi incertae sedis</taxon>
        <taxon>Mucoromycota</taxon>
        <taxon>Glomeromycotina</taxon>
        <taxon>Glomeromycetes</taxon>
        <taxon>Glomerales</taxon>
        <taxon>Glomeraceae</taxon>
        <taxon>Rhizophagus</taxon>
    </lineage>
</organism>
<evidence type="ECO:0000313" key="5">
    <source>
        <dbReference type="Proteomes" id="UP000615446"/>
    </source>
</evidence>
<feature type="region of interest" description="Disordered" evidence="1">
    <location>
        <begin position="833"/>
        <end position="892"/>
    </location>
</feature>
<sequence length="1390" mass="158501">MTEQSSLSEFFDARAPYEFKSASVGEYRYKIWDDSVGPRHFLGADHEDGIEAILLEREGHSLHEFISGDEPLRPIVDFDLPQEVLDTIEPKLTRKEIGDLLYHAFIKTCHEVFPEWNHKTLTIASSSDAKKMSLHISTTGMRLPNIARVAIFTELVRKKLPVALQANSIIDNIANKSSFSLRMLGSSKYNEKTGEHVRVKKAIHPKDGSIFDFMIRPPNDESEVVKSSLLDIPEPKVQRFDDTNSETTVAEFELVEGLLQEANIEGYSLSYPSENFPDRFPLSRLSPSHCPICDREHDSDNAYIIRNKKSYSFFCYRANQDRQPGSRKPSKKLTIGETALDREKKLPIPEKQGRPRISDPNDHFVWWDLISMCTSKKRFTRNEVYNTIQATIACVQKKSKTWILKHKKSDGGLYFDMGFKLDIGKLTINIVELGGEAIKLQSLIENAFNTGLIAYADIDFLPYPPNTIPPKTEFFNLFLGFKAKPASHINYDLVNPIIWHIEYIWCNGDKNLSEYVLKWFAFLVQHPSIISGTILVLRSPPRCGKNIITDFVRKSLFGPELVYSTSDLGKILGKFNSAIQGRKLIIMNEAGMASGEWHKANDHLKSLITEDYVSIERKGLEFQECGHYPGFIVLSNHDTPIRVEMGDGRIVCLDVSPRCKSNFTYFDQLGGILEHPDTPGSFMTYLLNLNLSGWKPRKIPPTKMKVETMRNQLSNPIRFIIDHIASWAESSGIRTSSKAFLYQKYLEWCGDNGEKALPNNIFGKKLSEKNITEYKQVRVEGGKREWQYILDRSKIIVKLREHGLGDIEEFSDISQADLPTNEATDIPIFNMPEIIPPKIIPPQPDKKAKSPIASTSGTSESSKTSESPEPLIDKPEPSNKKASSTFPARQQREERLRKWAIDHGEDPDIFMTITEKDVDLSREYRDRMMADADVIDFAKENKMNRNDLFYMTRRERLISEEIYLRKYEDVGKPREYVYDDEEWQKNISILQENGMLWYNQISYILPNNNNMAGIATRYVTENELNTKMSIEELSKYVPALDILLTDKVKRDQARRRLKKGYNFTEEQVFALIPKQTAGRKKEGAVSNTPDTTQEVEPEEGTVNVCQISPKETIRDLAERIIRDNISEKEVEVIAKALSGTVSNASAGLSRLTRLRRELKALGASKKIISATFIPDITCSANKIQKENRLLRKNEGIYYPDHFSLESVKERLDSYVMSNIPDKQALADVMIMLCIRPGEIKDLHIFNGNVTGYGKNRDQQDIPRVFRSLEKNEERAKQLLIWIQEAITSGQLKDPGKPGVLWFNTFLKKDEFLPEVGKPLLPSSLRKLGAVYAVVSHGAKNLSEAMTIASEALRHSADNHVSPAKNYTIVNYRPRGVSYDRAKAFEFFDEN</sequence>
<dbReference type="Pfam" id="PF03288">
    <property type="entry name" value="Pox_D5"/>
    <property type="match status" value="1"/>
</dbReference>
<evidence type="ECO:0000259" key="3">
    <source>
        <dbReference type="Pfam" id="PF19263"/>
    </source>
</evidence>
<dbReference type="SUPFAM" id="SSF52540">
    <property type="entry name" value="P-loop containing nucleoside triphosphate hydrolases"/>
    <property type="match status" value="1"/>
</dbReference>
<dbReference type="Gene3D" id="3.40.50.300">
    <property type="entry name" value="P-loop containing nucleotide triphosphate hydrolases"/>
    <property type="match status" value="1"/>
</dbReference>
<reference evidence="4" key="1">
    <citation type="submission" date="2019-10" db="EMBL/GenBank/DDBJ databases">
        <title>Conservation and host-specific expression of non-tandemly repeated heterogenous ribosome RNA gene in arbuscular mycorrhizal fungi.</title>
        <authorList>
            <person name="Maeda T."/>
            <person name="Kobayashi Y."/>
            <person name="Nakagawa T."/>
            <person name="Ezawa T."/>
            <person name="Yamaguchi K."/>
            <person name="Bino T."/>
            <person name="Nishimoto Y."/>
            <person name="Shigenobu S."/>
            <person name="Kawaguchi M."/>
        </authorList>
    </citation>
    <scope>NUCLEOTIDE SEQUENCE</scope>
    <source>
        <strain evidence="4">HR1</strain>
    </source>
</reference>
<dbReference type="OrthoDB" id="2395931at2759"/>
<gene>
    <name evidence="4" type="ORF">RCL2_000496100</name>
</gene>
<dbReference type="InterPro" id="IPR004968">
    <property type="entry name" value="DNA_primase/NTPase_C"/>
</dbReference>
<dbReference type="InterPro" id="IPR027417">
    <property type="entry name" value="P-loop_NTPase"/>
</dbReference>
<accession>A0A8H3L0F2</accession>
<dbReference type="EMBL" id="BLAL01000030">
    <property type="protein sequence ID" value="GES77605.1"/>
    <property type="molecule type" value="Genomic_DNA"/>
</dbReference>
<name>A0A8H3L0F2_9GLOM</name>
<dbReference type="Proteomes" id="UP000615446">
    <property type="component" value="Unassembled WGS sequence"/>
</dbReference>
<feature type="domain" description="DNA primase/nucleoside triphosphatase C-terminal" evidence="2">
    <location>
        <begin position="721"/>
        <end position="782"/>
    </location>
</feature>
<feature type="domain" description="NrS-1 polymerase-like helicase" evidence="3">
    <location>
        <begin position="537"/>
        <end position="646"/>
    </location>
</feature>
<comment type="caution">
    <text evidence="4">The sequence shown here is derived from an EMBL/GenBank/DDBJ whole genome shotgun (WGS) entry which is preliminary data.</text>
</comment>
<evidence type="ECO:0000256" key="1">
    <source>
        <dbReference type="SAM" id="MobiDB-lite"/>
    </source>
</evidence>
<protein>
    <recommendedName>
        <fullName evidence="6">Highly derived d5-like helicase-primase: PROVISIONAL</fullName>
    </recommendedName>
</protein>
<feature type="compositionally biased region" description="Low complexity" evidence="1">
    <location>
        <begin position="850"/>
        <end position="870"/>
    </location>
</feature>
<evidence type="ECO:0000313" key="4">
    <source>
        <dbReference type="EMBL" id="GES77605.1"/>
    </source>
</evidence>
<dbReference type="InterPro" id="IPR045455">
    <property type="entry name" value="NrS-1_pol-like_helicase"/>
</dbReference>
<dbReference type="Pfam" id="PF19263">
    <property type="entry name" value="DUF5906"/>
    <property type="match status" value="1"/>
</dbReference>
<evidence type="ECO:0008006" key="6">
    <source>
        <dbReference type="Google" id="ProtNLM"/>
    </source>
</evidence>
<evidence type="ECO:0000259" key="2">
    <source>
        <dbReference type="Pfam" id="PF03288"/>
    </source>
</evidence>
<proteinExistence type="predicted"/>
<feature type="compositionally biased region" description="Pro residues" evidence="1">
    <location>
        <begin position="834"/>
        <end position="843"/>
    </location>
</feature>
<feature type="region of interest" description="Disordered" evidence="1">
    <location>
        <begin position="1079"/>
        <end position="1100"/>
    </location>
</feature>